<feature type="region of interest" description="Disordered" evidence="8">
    <location>
        <begin position="1"/>
        <end position="50"/>
    </location>
</feature>
<keyword evidence="3 6" id="KW-0690">Ribosome biogenesis</keyword>
<evidence type="ECO:0000256" key="7">
    <source>
        <dbReference type="SAM" id="Coils"/>
    </source>
</evidence>
<keyword evidence="7" id="KW-0175">Coiled coil</keyword>
<evidence type="ECO:0000256" key="4">
    <source>
        <dbReference type="ARBA" id="ARBA00022552"/>
    </source>
</evidence>
<organism evidence="9 10">
    <name type="scientific">Staurois parvus</name>
    <dbReference type="NCBI Taxonomy" id="386267"/>
    <lineage>
        <taxon>Eukaryota</taxon>
        <taxon>Metazoa</taxon>
        <taxon>Chordata</taxon>
        <taxon>Craniata</taxon>
        <taxon>Vertebrata</taxon>
        <taxon>Euteleostomi</taxon>
        <taxon>Amphibia</taxon>
        <taxon>Batrachia</taxon>
        <taxon>Anura</taxon>
        <taxon>Neobatrachia</taxon>
        <taxon>Ranoidea</taxon>
        <taxon>Ranidae</taxon>
        <taxon>Staurois</taxon>
    </lineage>
</organism>
<feature type="compositionally biased region" description="Polar residues" evidence="8">
    <location>
        <begin position="38"/>
        <end position="50"/>
    </location>
</feature>
<evidence type="ECO:0000256" key="5">
    <source>
        <dbReference type="ARBA" id="ARBA00023242"/>
    </source>
</evidence>
<evidence type="ECO:0000256" key="1">
    <source>
        <dbReference type="ARBA" id="ARBA00004604"/>
    </source>
</evidence>
<feature type="region of interest" description="Disordered" evidence="8">
    <location>
        <begin position="224"/>
        <end position="250"/>
    </location>
</feature>
<comment type="function">
    <text evidence="6">Component of the 90S pre-ribosome involved in the maturation of rRNAs. Required for early cleavages of the pre-RNAs in the 40S ribosomal subunit maturation pathway.</text>
</comment>
<gene>
    <name evidence="9" type="ORF">SPARVUS_LOCUS4399714</name>
</gene>
<evidence type="ECO:0000313" key="10">
    <source>
        <dbReference type="Proteomes" id="UP001162483"/>
    </source>
</evidence>
<dbReference type="PANTHER" id="PTHR21738:SF0">
    <property type="entry name" value="RIBOSOMAL RNA PROCESSING PROTEIN 36 HOMOLOG"/>
    <property type="match status" value="1"/>
</dbReference>
<dbReference type="Proteomes" id="UP001162483">
    <property type="component" value="Unassembled WGS sequence"/>
</dbReference>
<feature type="compositionally biased region" description="Polar residues" evidence="8">
    <location>
        <begin position="17"/>
        <end position="26"/>
    </location>
</feature>
<sequence length="250" mass="29857">MSSTHRPSSRRRVEPAKSSTHNYITQEKSEDKSDTDQEPTNSHTDFSTMSFEDLLHLQNTVGRKAFYRSMGEPQKTMEGEKPKRTGPLELSSKNPAPFLRKVISSKKTMRRDPRFDDLSGEFKPEVFLNTYKFLDDLKKKEKEVVQTKLKKARDPELREKLQKLIRKMDQQEEASQKQEKLRERQLEYKRQMREDARQGKKPFYLKKGDIRKVEMADKYRELKRKGKLEHFLSKKRKRNSHKDRRKLPNQ</sequence>
<dbReference type="EMBL" id="CATNWA010008174">
    <property type="protein sequence ID" value="CAI9555534.1"/>
    <property type="molecule type" value="Genomic_DNA"/>
</dbReference>
<evidence type="ECO:0000256" key="8">
    <source>
        <dbReference type="SAM" id="MobiDB-lite"/>
    </source>
</evidence>
<comment type="subunit">
    <text evidence="6">Associates with 90S and pre-40S pre-ribosomal particles.</text>
</comment>
<keyword evidence="5 6" id="KW-0539">Nucleus</keyword>
<name>A0ABN9C680_9NEOB</name>
<keyword evidence="6" id="KW-0687">Ribonucleoprotein</keyword>
<evidence type="ECO:0000256" key="3">
    <source>
        <dbReference type="ARBA" id="ARBA00022517"/>
    </source>
</evidence>
<comment type="similarity">
    <text evidence="2 6">Belongs to the RRP36 family.</text>
</comment>
<evidence type="ECO:0000256" key="6">
    <source>
        <dbReference type="RuleBase" id="RU368027"/>
    </source>
</evidence>
<keyword evidence="4 6" id="KW-0698">rRNA processing</keyword>
<dbReference type="PANTHER" id="PTHR21738">
    <property type="entry name" value="RIBOSOMAL RNA PROCESSING PROTEIN 36 HOMOLOG"/>
    <property type="match status" value="1"/>
</dbReference>
<evidence type="ECO:0000313" key="9">
    <source>
        <dbReference type="EMBL" id="CAI9555534.1"/>
    </source>
</evidence>
<accession>A0ABN9C680</accession>
<dbReference type="InterPro" id="IPR009292">
    <property type="entry name" value="RRP36"/>
</dbReference>
<comment type="caution">
    <text evidence="9">The sequence shown here is derived from an EMBL/GenBank/DDBJ whole genome shotgun (WGS) entry which is preliminary data.</text>
</comment>
<reference evidence="9" key="1">
    <citation type="submission" date="2023-05" db="EMBL/GenBank/DDBJ databases">
        <authorList>
            <person name="Stuckert A."/>
        </authorList>
    </citation>
    <scope>NUCLEOTIDE SEQUENCE</scope>
</reference>
<feature type="region of interest" description="Disordered" evidence="8">
    <location>
        <begin position="69"/>
        <end position="105"/>
    </location>
</feature>
<protein>
    <recommendedName>
        <fullName evidence="6">rRNA biogenesis protein RRP36</fullName>
    </recommendedName>
</protein>
<keyword evidence="10" id="KW-1185">Reference proteome</keyword>
<feature type="coiled-coil region" evidence="7">
    <location>
        <begin position="154"/>
        <end position="194"/>
    </location>
</feature>
<proteinExistence type="inferred from homology"/>
<evidence type="ECO:0000256" key="2">
    <source>
        <dbReference type="ARBA" id="ARBA00009418"/>
    </source>
</evidence>
<comment type="subcellular location">
    <subcellularLocation>
        <location evidence="1 6">Nucleus</location>
        <location evidence="1 6">Nucleolus</location>
    </subcellularLocation>
</comment>
<dbReference type="Pfam" id="PF06102">
    <property type="entry name" value="RRP36"/>
    <property type="match status" value="1"/>
</dbReference>